<sequence>MVRIQDSTPPVFEGESTEESTEAASTEALESTSSASESGGAYHVVAPSPQKLQFSSWKALEDYLTVYQGQTFQVFPSRSNTTATERKIRIVKK</sequence>
<evidence type="ECO:0000313" key="2">
    <source>
        <dbReference type="EMBL" id="KAG2997639.1"/>
    </source>
</evidence>
<proteinExistence type="predicted"/>
<feature type="compositionally biased region" description="Low complexity" evidence="1">
    <location>
        <begin position="22"/>
        <end position="41"/>
    </location>
</feature>
<evidence type="ECO:0000256" key="1">
    <source>
        <dbReference type="SAM" id="MobiDB-lite"/>
    </source>
</evidence>
<name>A0A8T1GRZ2_9STRA</name>
<dbReference type="Proteomes" id="UP000697107">
    <property type="component" value="Unassembled WGS sequence"/>
</dbReference>
<feature type="region of interest" description="Disordered" evidence="1">
    <location>
        <begin position="1"/>
        <end position="42"/>
    </location>
</feature>
<dbReference type="AlphaFoldDB" id="A0A8T1GRZ2"/>
<comment type="caution">
    <text evidence="2">The sequence shown here is derived from an EMBL/GenBank/DDBJ whole genome shotgun (WGS) entry which is preliminary data.</text>
</comment>
<reference evidence="2" key="1">
    <citation type="submission" date="2018-10" db="EMBL/GenBank/DDBJ databases">
        <title>Effector identification in a new, highly contiguous assembly of the strawberry crown rot pathogen Phytophthora cactorum.</title>
        <authorList>
            <person name="Armitage A.D."/>
            <person name="Nellist C.F."/>
            <person name="Bates H."/>
            <person name="Vickerstaff R.J."/>
            <person name="Harrison R.J."/>
        </authorList>
    </citation>
    <scope>NUCLEOTIDE SEQUENCE</scope>
    <source>
        <strain evidence="2">P415</strain>
    </source>
</reference>
<dbReference type="VEuPathDB" id="FungiDB:PC110_g19597"/>
<evidence type="ECO:0000313" key="3">
    <source>
        <dbReference type="Proteomes" id="UP000697107"/>
    </source>
</evidence>
<accession>A0A8T1GRZ2</accession>
<gene>
    <name evidence="2" type="ORF">PC118_g1774</name>
</gene>
<organism evidence="2 3">
    <name type="scientific">Phytophthora cactorum</name>
    <dbReference type="NCBI Taxonomy" id="29920"/>
    <lineage>
        <taxon>Eukaryota</taxon>
        <taxon>Sar</taxon>
        <taxon>Stramenopiles</taxon>
        <taxon>Oomycota</taxon>
        <taxon>Peronosporomycetes</taxon>
        <taxon>Peronosporales</taxon>
        <taxon>Peronosporaceae</taxon>
        <taxon>Phytophthora</taxon>
    </lineage>
</organism>
<dbReference type="EMBL" id="RCML01000024">
    <property type="protein sequence ID" value="KAG2997639.1"/>
    <property type="molecule type" value="Genomic_DNA"/>
</dbReference>
<protein>
    <submittedName>
        <fullName evidence="2">Uncharacterized protein</fullName>
    </submittedName>
</protein>